<gene>
    <name evidence="2" type="ORF">EUGRSUZ_F00906</name>
</gene>
<evidence type="ECO:0008006" key="3">
    <source>
        <dbReference type="Google" id="ProtNLM"/>
    </source>
</evidence>
<protein>
    <recommendedName>
        <fullName evidence="3">BED-type domain-containing protein</fullName>
    </recommendedName>
</protein>
<feature type="compositionally biased region" description="Basic and acidic residues" evidence="1">
    <location>
        <begin position="203"/>
        <end position="219"/>
    </location>
</feature>
<proteinExistence type="predicted"/>
<dbReference type="EMBL" id="KK198758">
    <property type="protein sequence ID" value="KCW67125.1"/>
    <property type="molecule type" value="Genomic_DNA"/>
</dbReference>
<dbReference type="AlphaFoldDB" id="A0A059BN40"/>
<dbReference type="Gramene" id="KCW67125">
    <property type="protein sequence ID" value="KCW67125"/>
    <property type="gene ID" value="EUGRSUZ_F00906"/>
</dbReference>
<accession>A0A059BN40</accession>
<name>A0A059BN40_EUCGR</name>
<sequence>MDSMRNEGLNDLNVERPRNRERRGEKRKRGRATTVDCSPSKGSCYATNLHFRTLDKVDNQDGKMPRLEDIAWKFVIRQGKKWRCPYCKIEYSGSVTRVKSHFLKQPKEGIVSCTKVPEHISTLMELLQSQVDNKNDIAWKFVDRLGENKWRCHHCREEFFGDLTGVRGHLLEAPYKGISICTEVPDHVRTLMRSLLDEVAEGGSRELAEEQSRDAEPQSRDVLSPAFPPSSQSSERATDMENSNYDLECRFHETSAMPSLAQNILGESMSCLPMTLAGVESFLFDLPERSECSIQSQMQLNDQQTPAGTLASHYDQLPAAGMSNCLRDSNQHSQLQIPVDIDPSIASQHTIDSHVIWVTILGLPTPEVAADTIGPSSSSQDVSLLI</sequence>
<reference evidence="2" key="1">
    <citation type="submission" date="2013-07" db="EMBL/GenBank/DDBJ databases">
        <title>The genome of Eucalyptus grandis.</title>
        <authorList>
            <person name="Schmutz J."/>
            <person name="Hayes R."/>
            <person name="Myburg A."/>
            <person name="Tuskan G."/>
            <person name="Grattapaglia D."/>
            <person name="Rokhsar D.S."/>
        </authorList>
    </citation>
    <scope>NUCLEOTIDE SEQUENCE</scope>
    <source>
        <tissue evidence="2">Leaf extractions</tissue>
    </source>
</reference>
<dbReference type="PANTHER" id="PTHR46951:SF2">
    <property type="entry name" value="BED-TYPE DOMAIN-CONTAINING PROTEIN"/>
    <property type="match status" value="1"/>
</dbReference>
<dbReference type="InParanoid" id="A0A059BN40"/>
<evidence type="ECO:0000256" key="1">
    <source>
        <dbReference type="SAM" id="MobiDB-lite"/>
    </source>
</evidence>
<feature type="region of interest" description="Disordered" evidence="1">
    <location>
        <begin position="1"/>
        <end position="33"/>
    </location>
</feature>
<dbReference type="PANTHER" id="PTHR46951">
    <property type="entry name" value="BED-TYPE DOMAIN-CONTAINING PROTEIN"/>
    <property type="match status" value="1"/>
</dbReference>
<evidence type="ECO:0000313" key="2">
    <source>
        <dbReference type="EMBL" id="KCW67125.1"/>
    </source>
</evidence>
<feature type="region of interest" description="Disordered" evidence="1">
    <location>
        <begin position="202"/>
        <end position="239"/>
    </location>
</feature>
<feature type="compositionally biased region" description="Basic and acidic residues" evidence="1">
    <location>
        <begin position="13"/>
        <end position="24"/>
    </location>
</feature>
<feature type="compositionally biased region" description="Polar residues" evidence="1">
    <location>
        <begin position="229"/>
        <end position="239"/>
    </location>
</feature>
<organism evidence="2">
    <name type="scientific">Eucalyptus grandis</name>
    <name type="common">Flooded gum</name>
    <dbReference type="NCBI Taxonomy" id="71139"/>
    <lineage>
        <taxon>Eukaryota</taxon>
        <taxon>Viridiplantae</taxon>
        <taxon>Streptophyta</taxon>
        <taxon>Embryophyta</taxon>
        <taxon>Tracheophyta</taxon>
        <taxon>Spermatophyta</taxon>
        <taxon>Magnoliopsida</taxon>
        <taxon>eudicotyledons</taxon>
        <taxon>Gunneridae</taxon>
        <taxon>Pentapetalae</taxon>
        <taxon>rosids</taxon>
        <taxon>malvids</taxon>
        <taxon>Myrtales</taxon>
        <taxon>Myrtaceae</taxon>
        <taxon>Myrtoideae</taxon>
        <taxon>Eucalypteae</taxon>
        <taxon>Eucalyptus</taxon>
    </lineage>
</organism>
<dbReference type="eggNOG" id="KOG4658">
    <property type="taxonomic scope" value="Eukaryota"/>
</dbReference>